<sequence>MPKRTNDYQKLILAINNHFALQSAKVTESAMLFDASTEQYREIDILLEDEIGGIKALVGVECTTVKRPLTVAKLDEIIAKHKDCHINKTVIVSKFGFANTTAIKAQKVGVELIGYEAALQKDWPAEFDILAGIQPYHVSCELLPDLSITTADDTTLIDFDLKGDPLVEGSDTTLSSYLIELLAQITGGLMLPPYLNGEKAASDGVKFSQSWVFKNGITIKDNAGRQVDIIAAKAEFIYRRQPLSADLQAGIYNGKLVGSSVVKNDDSYFKESRFTVSKDNNGDPKSGISITLSLDT</sequence>
<accession>A0ABS0WBF2</accession>
<reference evidence="1 2" key="1">
    <citation type="submission" date="2020-12" db="EMBL/GenBank/DDBJ databases">
        <title>Draft genome sequences of nine environmental bacterial isolates colonizing plastic.</title>
        <authorList>
            <person name="Borre I."/>
            <person name="Sonnenschein E.C."/>
        </authorList>
    </citation>
    <scope>NUCLEOTIDE SEQUENCE [LARGE SCALE GENOMIC DNA]</scope>
    <source>
        <strain evidence="1 2">IB30</strain>
    </source>
</reference>
<dbReference type="RefSeq" id="WP_198823878.1">
    <property type="nucleotide sequence ID" value="NZ_JAEILT010000005.1"/>
</dbReference>
<dbReference type="InterPro" id="IPR011335">
    <property type="entry name" value="Restrct_endonuc-II-like"/>
</dbReference>
<protein>
    <recommendedName>
        <fullName evidence="3">Restriction endonuclease type IV Mrr domain-containing protein</fullName>
    </recommendedName>
</protein>
<comment type="caution">
    <text evidence="1">The sequence shown here is derived from an EMBL/GenBank/DDBJ whole genome shotgun (WGS) entry which is preliminary data.</text>
</comment>
<evidence type="ECO:0000313" key="1">
    <source>
        <dbReference type="EMBL" id="MBJ2135801.1"/>
    </source>
</evidence>
<dbReference type="EMBL" id="JAEILT010000005">
    <property type="protein sequence ID" value="MBJ2135801.1"/>
    <property type="molecule type" value="Genomic_DNA"/>
</dbReference>
<proteinExistence type="predicted"/>
<gene>
    <name evidence="1" type="ORF">JEU11_04975</name>
</gene>
<name>A0ABS0WBF2_9ALTE</name>
<dbReference type="Proteomes" id="UP000649232">
    <property type="component" value="Unassembled WGS sequence"/>
</dbReference>
<evidence type="ECO:0008006" key="3">
    <source>
        <dbReference type="Google" id="ProtNLM"/>
    </source>
</evidence>
<dbReference type="SUPFAM" id="SSF52980">
    <property type="entry name" value="Restriction endonuclease-like"/>
    <property type="match status" value="1"/>
</dbReference>
<evidence type="ECO:0000313" key="2">
    <source>
        <dbReference type="Proteomes" id="UP000649232"/>
    </source>
</evidence>
<organism evidence="1 2">
    <name type="scientific">Paraglaciecola chathamensis</name>
    <dbReference type="NCBI Taxonomy" id="368405"/>
    <lineage>
        <taxon>Bacteria</taxon>
        <taxon>Pseudomonadati</taxon>
        <taxon>Pseudomonadota</taxon>
        <taxon>Gammaproteobacteria</taxon>
        <taxon>Alteromonadales</taxon>
        <taxon>Alteromonadaceae</taxon>
        <taxon>Paraglaciecola</taxon>
    </lineage>
</organism>